<dbReference type="Proteomes" id="UP000501926">
    <property type="component" value="Chromosome"/>
</dbReference>
<reference evidence="1" key="2">
    <citation type="submission" date="2006-01" db="EMBL/GenBank/DDBJ databases">
        <authorList>
            <person name="Genoscope"/>
        </authorList>
    </citation>
    <scope>NUCLEOTIDE SEQUENCE</scope>
</reference>
<dbReference type="KEGG" id="kst:KSMBR1_1499"/>
<evidence type="ECO:0000313" key="2">
    <source>
        <dbReference type="EMBL" id="QII10133.1"/>
    </source>
</evidence>
<dbReference type="EMBL" id="CP049055">
    <property type="protein sequence ID" value="QII10133.1"/>
    <property type="molecule type" value="Genomic_DNA"/>
</dbReference>
<reference evidence="1" key="1">
    <citation type="journal article" date="2006" name="Nature">
        <title>Deciphering the evolution and metabolism of an anammox bacterium from a community genome.</title>
        <authorList>
            <person name="Strous M."/>
            <person name="Pelletier E."/>
            <person name="Mangenot S."/>
            <person name="Rattei T."/>
            <person name="Lehner A."/>
            <person name="Taylor M.W."/>
            <person name="Horn M."/>
            <person name="Daims H."/>
            <person name="Bartol-Mavel D."/>
            <person name="Wincker P."/>
            <person name="Barbe V."/>
            <person name="Fonknechten N."/>
            <person name="Vallenet D."/>
            <person name="Segurens B."/>
            <person name="Schenowitz-Truong C."/>
            <person name="Medigue C."/>
            <person name="Collingro A."/>
            <person name="Snel B."/>
            <person name="Dutilh B.E."/>
            <person name="OpDenCamp H.J.M."/>
            <person name="vanDerDrift C."/>
            <person name="Cirpus I."/>
            <person name="vanDePas-Schoonen K.T."/>
            <person name="Harhangi H.R."/>
            <person name="vanNiftrik L."/>
            <person name="Schmid M."/>
            <person name="Keltjens J."/>
            <person name="vanDeVossenberg J."/>
            <person name="Kartal B."/>
            <person name="Meier H."/>
            <person name="Frishman D."/>
            <person name="Huynen M.A."/>
            <person name="Mewes H."/>
            <person name="Weissenbach J."/>
            <person name="Jetten M.S.M."/>
            <person name="Wagner M."/>
            <person name="LePaslier D."/>
        </authorList>
    </citation>
    <scope>NUCLEOTIDE SEQUENCE</scope>
</reference>
<dbReference type="AlphaFoldDB" id="Q1PZI9"/>
<keyword evidence="4" id="KW-1185">Reference proteome</keyword>
<evidence type="ECO:0000313" key="4">
    <source>
        <dbReference type="Proteomes" id="UP000221734"/>
    </source>
</evidence>
<dbReference type="Pfam" id="PF12843">
    <property type="entry name" value="QSregVF_b"/>
    <property type="match status" value="1"/>
</dbReference>
<dbReference type="EMBL" id="LT934425">
    <property type="protein sequence ID" value="SOH03998.1"/>
    <property type="molecule type" value="Genomic_DNA"/>
</dbReference>
<reference evidence="2 5" key="5">
    <citation type="submission" date="2020-02" db="EMBL/GenBank/DDBJ databases">
        <title>Newly sequenced genome of strain CSTR1 showed variability in Candidatus Kuenenia stuttgartiensis genomes.</title>
        <authorList>
            <person name="Ding C."/>
            <person name="Adrian L."/>
        </authorList>
    </citation>
    <scope>NUCLEOTIDE SEQUENCE [LARGE SCALE GENOMIC DNA]</scope>
    <source>
        <strain evidence="2 5">CSTR1</strain>
    </source>
</reference>
<gene>
    <name evidence="2" type="ORF">KsCSTR_07540</name>
    <name evidence="3" type="ORF">KSMBR1_1499</name>
    <name evidence="1" type="ORF">kustd1745</name>
</gene>
<dbReference type="Proteomes" id="UP000221734">
    <property type="component" value="Chromosome Kuenenia_stuttgartiensis_MBR1"/>
</dbReference>
<proteinExistence type="predicted"/>
<name>Q1PZI9_KUEST</name>
<dbReference type="InterPro" id="IPR024530">
    <property type="entry name" value="QSregVF_b"/>
</dbReference>
<organism evidence="1">
    <name type="scientific">Kuenenia stuttgartiensis</name>
    <dbReference type="NCBI Taxonomy" id="174633"/>
    <lineage>
        <taxon>Bacteria</taxon>
        <taxon>Pseudomonadati</taxon>
        <taxon>Planctomycetota</taxon>
        <taxon>Candidatus Brocadiia</taxon>
        <taxon>Candidatus Brocadiales</taxon>
        <taxon>Candidatus Brocadiaceae</taxon>
        <taxon>Candidatus Kuenenia</taxon>
    </lineage>
</organism>
<evidence type="ECO:0000313" key="5">
    <source>
        <dbReference type="Proteomes" id="UP000501926"/>
    </source>
</evidence>
<reference evidence="3" key="3">
    <citation type="submission" date="2017-10" db="EMBL/GenBank/DDBJ databases">
        <authorList>
            <person name="Banno H."/>
            <person name="Chua N.-H."/>
        </authorList>
    </citation>
    <scope>NUCLEOTIDE SEQUENCE [LARGE SCALE GENOMIC DNA]</scope>
    <source>
        <strain evidence="3">Kuenenia_mbr1_ru-nijmegen</strain>
    </source>
</reference>
<evidence type="ECO:0000313" key="3">
    <source>
        <dbReference type="EMBL" id="SOH03998.1"/>
    </source>
</evidence>
<evidence type="ECO:0008006" key="6">
    <source>
        <dbReference type="Google" id="ProtNLM"/>
    </source>
</evidence>
<reference evidence="4" key="4">
    <citation type="submission" date="2017-10" db="EMBL/GenBank/DDBJ databases">
        <authorList>
            <person name="Frank J."/>
        </authorList>
    </citation>
    <scope>NUCLEOTIDE SEQUENCE [LARGE SCALE GENOMIC DNA]</scope>
</reference>
<sequence>MVSPEFSKHFGKKNNMFPDKEYLLKVVKARMPFGKYKGRLLIDLPEAYIVWFAQQGFPKGELGNMLECVYEIKLNGLEYLLNPLR</sequence>
<dbReference type="EMBL" id="CT573072">
    <property type="protein sequence ID" value="CAJ72490.1"/>
    <property type="molecule type" value="Genomic_DNA"/>
</dbReference>
<accession>Q1PZI9</accession>
<protein>
    <recommendedName>
        <fullName evidence="6">Cytoplasmic protein</fullName>
    </recommendedName>
</protein>
<evidence type="ECO:0000313" key="1">
    <source>
        <dbReference type="EMBL" id="CAJ72490.1"/>
    </source>
</evidence>